<dbReference type="InterPro" id="IPR013517">
    <property type="entry name" value="FG-GAP"/>
</dbReference>
<keyword evidence="6" id="KW-1185">Reference proteome</keyword>
<dbReference type="AlphaFoldDB" id="A0A1V9E1F4"/>
<dbReference type="SUPFAM" id="SSF69318">
    <property type="entry name" value="Integrin alpha N-terminal domain"/>
    <property type="match status" value="3"/>
</dbReference>
<dbReference type="RefSeq" id="WP_081204442.1">
    <property type="nucleotide sequence ID" value="NZ_FOCZ01000003.1"/>
</dbReference>
<dbReference type="Proteomes" id="UP000192610">
    <property type="component" value="Unassembled WGS sequence"/>
</dbReference>
<dbReference type="OrthoDB" id="600363at2"/>
<comment type="caution">
    <text evidence="5">The sequence shown here is derived from an EMBL/GenBank/DDBJ whole genome shotgun (WGS) entry which is preliminary data.</text>
</comment>
<evidence type="ECO:0000259" key="4">
    <source>
        <dbReference type="Pfam" id="PF07593"/>
    </source>
</evidence>
<evidence type="ECO:0000313" key="6">
    <source>
        <dbReference type="Proteomes" id="UP000192610"/>
    </source>
</evidence>
<dbReference type="Pfam" id="PF07593">
    <property type="entry name" value="UnbV_ASPIC"/>
    <property type="match status" value="1"/>
</dbReference>
<evidence type="ECO:0000313" key="5">
    <source>
        <dbReference type="EMBL" id="OQP39940.1"/>
    </source>
</evidence>
<evidence type="ECO:0000256" key="3">
    <source>
        <dbReference type="ARBA" id="ARBA00023180"/>
    </source>
</evidence>
<feature type="domain" description="ASPIC/UnbV" evidence="4">
    <location>
        <begin position="571"/>
        <end position="637"/>
    </location>
</feature>
<dbReference type="EMBL" id="LVXG01000078">
    <property type="protein sequence ID" value="OQP39940.1"/>
    <property type="molecule type" value="Genomic_DNA"/>
</dbReference>
<dbReference type="PROSITE" id="PS51257">
    <property type="entry name" value="PROKAR_LIPOPROTEIN"/>
    <property type="match status" value="1"/>
</dbReference>
<gene>
    <name evidence="5" type="ORF">A4H97_17125</name>
</gene>
<accession>A0A1V9E1F4</accession>
<dbReference type="PANTHER" id="PTHR16026:SF0">
    <property type="entry name" value="CARTILAGE ACIDIC PROTEIN 1"/>
    <property type="match status" value="1"/>
</dbReference>
<dbReference type="InterPro" id="IPR027039">
    <property type="entry name" value="Crtac1"/>
</dbReference>
<dbReference type="Gene3D" id="2.130.10.130">
    <property type="entry name" value="Integrin alpha, N-terminal"/>
    <property type="match status" value="4"/>
</dbReference>
<name>A0A1V9E1F4_9BACT</name>
<organism evidence="5 6">
    <name type="scientific">Niastella yeongjuensis</name>
    <dbReference type="NCBI Taxonomy" id="354355"/>
    <lineage>
        <taxon>Bacteria</taxon>
        <taxon>Pseudomonadati</taxon>
        <taxon>Bacteroidota</taxon>
        <taxon>Chitinophagia</taxon>
        <taxon>Chitinophagales</taxon>
        <taxon>Chitinophagaceae</taxon>
        <taxon>Niastella</taxon>
    </lineage>
</organism>
<keyword evidence="3" id="KW-0325">Glycoprotein</keyword>
<dbReference type="PANTHER" id="PTHR16026">
    <property type="entry name" value="CARTILAGE ACIDIC PROTEIN 1"/>
    <property type="match status" value="1"/>
</dbReference>
<dbReference type="InterPro" id="IPR013519">
    <property type="entry name" value="Int_alpha_beta-p"/>
</dbReference>
<protein>
    <recommendedName>
        <fullName evidence="4">ASPIC/UnbV domain-containing protein</fullName>
    </recommendedName>
</protein>
<keyword evidence="2" id="KW-0677">Repeat</keyword>
<dbReference type="Pfam" id="PF13517">
    <property type="entry name" value="FG-GAP_3"/>
    <property type="match status" value="5"/>
</dbReference>
<proteinExistence type="predicted"/>
<evidence type="ECO:0000256" key="2">
    <source>
        <dbReference type="ARBA" id="ARBA00022737"/>
    </source>
</evidence>
<reference evidence="6" key="1">
    <citation type="submission" date="2016-04" db="EMBL/GenBank/DDBJ databases">
        <authorList>
            <person name="Chen L."/>
            <person name="Zhuang W."/>
            <person name="Wang G."/>
        </authorList>
    </citation>
    <scope>NUCLEOTIDE SEQUENCE [LARGE SCALE GENOMIC DNA]</scope>
    <source>
        <strain evidence="6">17621</strain>
    </source>
</reference>
<dbReference type="SMART" id="SM00191">
    <property type="entry name" value="Int_alpha"/>
    <property type="match status" value="3"/>
</dbReference>
<evidence type="ECO:0000256" key="1">
    <source>
        <dbReference type="ARBA" id="ARBA00022729"/>
    </source>
</evidence>
<dbReference type="InterPro" id="IPR028994">
    <property type="entry name" value="Integrin_alpha_N"/>
</dbReference>
<sequence length="1152" mass="128212">MGSLKKQIAFRLPVLLIFIFSIGCKTKERNSLFTSLPSTATGIHFINQVNETDSTHSFINEFGYMGGGVGIGDFNNDGLKDIYFTGNQVSSKLYINKGNNRFEDITAKAGCGTTGWATGVSIVDINNDGYDDIYVCVFGKNLLERAANLLFINQHDLTFKESAAEYGLADTSYSTQAVFFDYDKDGDLDMYLANYLLSSANANTIYPRDQTGRSLANDRLYRNDGVVGRGEAYHPVFTDVTLAANIKDDGYGLGVVVSDFNNDNWPDIYVANDFLSNDILWLNNRNGTFTNCIARSMQHQSYSSMGADAADVNNDGWPDVVTLDMMPENNERRKLTWSVMNYERYQAERSYGYEPEFMRNMLQLNNGNWESQEDIFLSLKKQRDANISETTNTSPTGGGREGAAPFFSEIGQLAGISNTDWSWSVLMADFDNDGWKDMHITNGIGRDFINADFLEFSSTVMGRVSDIKEQRKLINNKLASLHHVELGNYLYRNNGNYTFTDVSQQAGVNEAAMSNGAAWADLDNDGDLDLVVNNINKEAFVLINGTNAAGKPVANHFLSIELKGMGSNQHAFGAKVKVYTGDQEQVQEQSPIRGYFSTVDTKLLFGVGSHTYIDSIVTIWPDNTCQVLRQVAVDSLLEITQQPVRETWRAKDTHDLQAVFSDVTSATQINYRHVESNYNDFAEQRLLPQKFSQLGPYITTADINHDGLTDLFAGGAFNFSGRVFLQQKNGQFIDHVLTDSIKMEEDQDCVFFDADSDGDADLLITGGNIQVEENSPYNTPRLYSNDGAGHFHLQPKAIPPDIRIIAGCVQAGDYDGDGHPDLFIGSRVTHHYPLPGRSYILHNDKGVFTDVTARVCPALQQPGMVTSAVWTDLNNDHQPDLIIAGEWMPIRFFQNDHGHLQELNTGVGQLSGMWRSLRAVDLDQDGDMDLVAGNLGMNCDYQVSDSTPMELYAADLDGNGSIDPIPFYYIKDHTGVKRLYPGINRRQFADQVPAIKKQFLHHAQYAQATFDDIFKVKDSLHHYTCTETRSCWFENAGNGQFGRHYLPPEAQFAPINAILSDDFDGDGITDLLLAGNEYQSEVMTGRYDASYGCFLKGVGHKQFQAIPPVRSGFIIRGDVKDMALITTARGQKMVVVAINNDYLKVMGVNSMK</sequence>
<dbReference type="STRING" id="354355.SAMN05660816_02170"/>
<keyword evidence="1" id="KW-0732">Signal</keyword>
<dbReference type="InterPro" id="IPR011519">
    <property type="entry name" value="UnbV_ASPIC"/>
</dbReference>